<evidence type="ECO:0000313" key="1">
    <source>
        <dbReference type="EMBL" id="VVE43411.1"/>
    </source>
</evidence>
<dbReference type="AlphaFoldDB" id="A0A5E4Y407"/>
<accession>A0A5E4Y407</accession>
<evidence type="ECO:0000313" key="2">
    <source>
        <dbReference type="Proteomes" id="UP000343317"/>
    </source>
</evidence>
<protein>
    <submittedName>
        <fullName evidence="1">Uncharacterized protein</fullName>
    </submittedName>
</protein>
<gene>
    <name evidence="1" type="ORF">PHO31112_04273</name>
</gene>
<dbReference type="EMBL" id="CABPSM010000015">
    <property type="protein sequence ID" value="VVE43411.1"/>
    <property type="molecule type" value="Genomic_DNA"/>
</dbReference>
<reference evidence="1 2" key="1">
    <citation type="submission" date="2019-08" db="EMBL/GenBank/DDBJ databases">
        <authorList>
            <person name="Peeters C."/>
        </authorList>
    </citation>
    <scope>NUCLEOTIDE SEQUENCE [LARGE SCALE GENOMIC DNA]</scope>
    <source>
        <strain evidence="1 2">LMG 31112</strain>
    </source>
</reference>
<organism evidence="1 2">
    <name type="scientific">Pandoraea horticolens</name>
    <dbReference type="NCBI Taxonomy" id="2508298"/>
    <lineage>
        <taxon>Bacteria</taxon>
        <taxon>Pseudomonadati</taxon>
        <taxon>Pseudomonadota</taxon>
        <taxon>Betaproteobacteria</taxon>
        <taxon>Burkholderiales</taxon>
        <taxon>Burkholderiaceae</taxon>
        <taxon>Pandoraea</taxon>
    </lineage>
</organism>
<keyword evidence="2" id="KW-1185">Reference proteome</keyword>
<dbReference type="Proteomes" id="UP000343317">
    <property type="component" value="Unassembled WGS sequence"/>
</dbReference>
<sequence>MGGRVPPICILESAIHVVFLCFRRCQSGPAFAVRI</sequence>
<proteinExistence type="predicted"/>
<name>A0A5E4Y407_9BURK</name>